<organism evidence="2 3">
    <name type="scientific">Olea europaea subsp. europaea</name>
    <dbReference type="NCBI Taxonomy" id="158383"/>
    <lineage>
        <taxon>Eukaryota</taxon>
        <taxon>Viridiplantae</taxon>
        <taxon>Streptophyta</taxon>
        <taxon>Embryophyta</taxon>
        <taxon>Tracheophyta</taxon>
        <taxon>Spermatophyta</taxon>
        <taxon>Magnoliopsida</taxon>
        <taxon>eudicotyledons</taxon>
        <taxon>Gunneridae</taxon>
        <taxon>Pentapetalae</taxon>
        <taxon>asterids</taxon>
        <taxon>lamiids</taxon>
        <taxon>Lamiales</taxon>
        <taxon>Oleaceae</taxon>
        <taxon>Oleeae</taxon>
        <taxon>Olea</taxon>
    </lineage>
</organism>
<dbReference type="PANTHER" id="PTHR33356:SF5">
    <property type="entry name" value="TIP41-LIKE PROTEIN"/>
    <property type="match status" value="1"/>
</dbReference>
<name>A0A8S0R3R8_OLEEU</name>
<feature type="region of interest" description="Disordered" evidence="1">
    <location>
        <begin position="123"/>
        <end position="144"/>
    </location>
</feature>
<accession>A0A8S0R3R8</accession>
<dbReference type="OrthoDB" id="747893at2759"/>
<reference evidence="2 3" key="1">
    <citation type="submission" date="2019-12" db="EMBL/GenBank/DDBJ databases">
        <authorList>
            <person name="Alioto T."/>
            <person name="Alioto T."/>
            <person name="Gomez Garrido J."/>
        </authorList>
    </citation>
    <scope>NUCLEOTIDE SEQUENCE [LARGE SCALE GENOMIC DNA]</scope>
</reference>
<evidence type="ECO:0000313" key="3">
    <source>
        <dbReference type="Proteomes" id="UP000594638"/>
    </source>
</evidence>
<feature type="region of interest" description="Disordered" evidence="1">
    <location>
        <begin position="253"/>
        <end position="291"/>
    </location>
</feature>
<dbReference type="Proteomes" id="UP000594638">
    <property type="component" value="Unassembled WGS sequence"/>
</dbReference>
<dbReference type="AlphaFoldDB" id="A0A8S0R3R8"/>
<dbReference type="Gramene" id="OE9A105677T2">
    <property type="protein sequence ID" value="OE9A105677C2"/>
    <property type="gene ID" value="OE9A105677"/>
</dbReference>
<evidence type="ECO:0000313" key="2">
    <source>
        <dbReference type="EMBL" id="CAA2972856.1"/>
    </source>
</evidence>
<proteinExistence type="predicted"/>
<dbReference type="EMBL" id="CACTIH010002072">
    <property type="protein sequence ID" value="CAA2972856.1"/>
    <property type="molecule type" value="Genomic_DNA"/>
</dbReference>
<gene>
    <name evidence="2" type="ORF">OLEA9_A105677</name>
</gene>
<keyword evidence="3" id="KW-1185">Reference proteome</keyword>
<protein>
    <submittedName>
        <fullName evidence="2">Uncharacterized protein</fullName>
    </submittedName>
</protein>
<dbReference type="PANTHER" id="PTHR33356">
    <property type="entry name" value="TIP41-LIKE PROTEIN"/>
    <property type="match status" value="1"/>
</dbReference>
<sequence>MAAEFDDGKFWLPPQFLTDDDLLISGQSKIKQTKQTEDFSFTFGNSIGSFSDLSSPVESVMGSTETESDEDDYMTELTRKMAQSTFQDFSYPVDNKQGSWVSGSPQSTLCSVMGRCGCNLGSDRQSPSCLSKVSSPQDANRRNSTSLDLLPAAAREVARMRMMEETLGFYSNNYRGGVEGLSVPPRIRGAATVPPNNQNRGSGFYPNNSYHLFQHLQASQFLHLKGRQMMKQPQHGQMKSGYLQMVQNNVRPNGLSMDARSTVQQSQKQQQPGSGMRALFLGDTGTKKERTGTGVFLPRKVGVPTETRKKSGCSTVLLPDRVVQALNLNLESMDSQPQIRANGNFTPDYAAAVKYGNNFVMAQQRKNQRPVPVTNQDHLRLPQEWTY</sequence>
<comment type="caution">
    <text evidence="2">The sequence shown here is derived from an EMBL/GenBank/DDBJ whole genome shotgun (WGS) entry which is preliminary data.</text>
</comment>
<evidence type="ECO:0000256" key="1">
    <source>
        <dbReference type="SAM" id="MobiDB-lite"/>
    </source>
</evidence>